<dbReference type="PANTHER" id="PTHR30480:SF13">
    <property type="entry name" value="BETA-HEXOSAMINIDASE"/>
    <property type="match status" value="1"/>
</dbReference>
<organism evidence="12 13">
    <name type="scientific">Thiohalocapsa marina</name>
    <dbReference type="NCBI Taxonomy" id="424902"/>
    <lineage>
        <taxon>Bacteria</taxon>
        <taxon>Pseudomonadati</taxon>
        <taxon>Pseudomonadota</taxon>
        <taxon>Gammaproteobacteria</taxon>
        <taxon>Chromatiales</taxon>
        <taxon>Chromatiaceae</taxon>
        <taxon>Thiohalocapsa</taxon>
    </lineage>
</organism>
<dbReference type="InterPro" id="IPR036962">
    <property type="entry name" value="Glyco_hydro_3_N_sf"/>
</dbReference>
<evidence type="ECO:0000256" key="4">
    <source>
        <dbReference type="ARBA" id="ARBA00022801"/>
    </source>
</evidence>
<dbReference type="GO" id="GO:0005737">
    <property type="term" value="C:cytoplasm"/>
    <property type="evidence" value="ECO:0007669"/>
    <property type="project" value="UniProtKB-SubCell"/>
</dbReference>
<evidence type="ECO:0000256" key="10">
    <source>
        <dbReference type="HAMAP-Rule" id="MF_00364"/>
    </source>
</evidence>
<dbReference type="OrthoDB" id="9786661at2"/>
<evidence type="ECO:0000256" key="9">
    <source>
        <dbReference type="ARBA" id="ARBA00023316"/>
    </source>
</evidence>
<evidence type="ECO:0000256" key="2">
    <source>
        <dbReference type="ARBA" id="ARBA00022490"/>
    </source>
</evidence>
<feature type="binding site" evidence="10">
    <location>
        <begin position="172"/>
        <end position="173"/>
    </location>
    <ligand>
        <name>substrate</name>
    </ligand>
</feature>
<keyword evidence="3 10" id="KW-0132">Cell division</keyword>
<feature type="active site" description="Nucleophile" evidence="10">
    <location>
        <position position="256"/>
    </location>
</feature>
<sequence>MSINLPLGPIMLDLAGTELTAEDRELLSHPAVGGVILFARNHTDPDQVRALTGAIAAVRDPALLIAVDQEGGRVQRFDQGFTRLPAPSRFVERYAREPEAARHLAASAGWLMATELGQVGVDFSFAPVLDIEQGVSRVIRDRAFGTDADMVVDLAGAWMAGAADAGMASCGKHFPGHGGVVADSHVELPYDHRPLAELQQQDMVPFARMIANGLPALMPSHVIYTAVDDRPAGFSRIWLQEILRHGLGFDGMLFSDDLDMGAAAAGGGFGERTLAALEAGCDMAVICNNRAGVIQAVDTLGADYASLGPAPDLARRTARMVRRSRPEPDPARRQQVLEALSALETE</sequence>
<evidence type="ECO:0000259" key="11">
    <source>
        <dbReference type="Pfam" id="PF00933"/>
    </source>
</evidence>
<feature type="site" description="Important for catalytic activity" evidence="10">
    <location>
        <position position="183"/>
    </location>
</feature>
<dbReference type="GO" id="GO:0051301">
    <property type="term" value="P:cell division"/>
    <property type="evidence" value="ECO:0007669"/>
    <property type="project" value="UniProtKB-KW"/>
</dbReference>
<dbReference type="NCBIfam" id="NF003740">
    <property type="entry name" value="PRK05337.1"/>
    <property type="match status" value="1"/>
</dbReference>
<evidence type="ECO:0000313" key="12">
    <source>
        <dbReference type="EMBL" id="KAA6186243.1"/>
    </source>
</evidence>
<proteinExistence type="inferred from homology"/>
<dbReference type="Pfam" id="PF00933">
    <property type="entry name" value="Glyco_hydro_3"/>
    <property type="match status" value="1"/>
</dbReference>
<dbReference type="PANTHER" id="PTHR30480">
    <property type="entry name" value="BETA-HEXOSAMINIDASE-RELATED"/>
    <property type="match status" value="1"/>
</dbReference>
<evidence type="ECO:0000313" key="13">
    <source>
        <dbReference type="Proteomes" id="UP000322981"/>
    </source>
</evidence>
<protein>
    <recommendedName>
        <fullName evidence="10">Beta-hexosaminidase</fullName>
        <ecNumber evidence="10">3.2.1.52</ecNumber>
    </recommendedName>
    <alternativeName>
        <fullName evidence="10">Beta-N-acetylhexosaminidase</fullName>
    </alternativeName>
    <alternativeName>
        <fullName evidence="10">N-acetyl-beta-glucosaminidase</fullName>
    </alternativeName>
</protein>
<feature type="domain" description="Glycoside hydrolase family 3 N-terminal" evidence="11">
    <location>
        <begin position="18"/>
        <end position="299"/>
    </location>
</feature>
<feature type="binding site" evidence="10">
    <location>
        <position position="68"/>
    </location>
    <ligand>
        <name>substrate</name>
    </ligand>
</feature>
<evidence type="ECO:0000256" key="5">
    <source>
        <dbReference type="ARBA" id="ARBA00022960"/>
    </source>
</evidence>
<dbReference type="GO" id="GO:0009252">
    <property type="term" value="P:peptidoglycan biosynthetic process"/>
    <property type="evidence" value="ECO:0007669"/>
    <property type="project" value="UniProtKB-KW"/>
</dbReference>
<comment type="function">
    <text evidence="10">Plays a role in peptidoglycan recycling by cleaving the terminal beta-1,4-linked N-acetylglucosamine (GlcNAc) from peptide-linked peptidoglycan fragments, giving rise to free GlcNAc, anhydro-N-acetylmuramic acid and anhydro-N-acetylmuramic acid-linked peptides.</text>
</comment>
<gene>
    <name evidence="10 12" type="primary">nagZ</name>
    <name evidence="12" type="ORF">F2Q65_05430</name>
</gene>
<keyword evidence="9 10" id="KW-0961">Cell wall biogenesis/degradation</keyword>
<keyword evidence="13" id="KW-1185">Reference proteome</keyword>
<dbReference type="GO" id="GO:0005975">
    <property type="term" value="P:carbohydrate metabolic process"/>
    <property type="evidence" value="ECO:0007669"/>
    <property type="project" value="InterPro"/>
</dbReference>
<dbReference type="InterPro" id="IPR050226">
    <property type="entry name" value="NagZ_Beta-hexosaminidase"/>
</dbReference>
<comment type="pathway">
    <text evidence="10">Cell wall biogenesis; peptidoglycan recycling.</text>
</comment>
<dbReference type="Proteomes" id="UP000322981">
    <property type="component" value="Unassembled WGS sequence"/>
</dbReference>
<keyword evidence="4 10" id="KW-0378">Hydrolase</keyword>
<dbReference type="AlphaFoldDB" id="A0A5M8FMT2"/>
<feature type="binding site" evidence="10">
    <location>
        <position position="142"/>
    </location>
    <ligand>
        <name>substrate</name>
    </ligand>
</feature>
<dbReference type="GO" id="GO:0004563">
    <property type="term" value="F:beta-N-acetylhexosaminidase activity"/>
    <property type="evidence" value="ECO:0007669"/>
    <property type="project" value="UniProtKB-UniRule"/>
</dbReference>
<dbReference type="SUPFAM" id="SSF51445">
    <property type="entry name" value="(Trans)glycosidases"/>
    <property type="match status" value="1"/>
</dbReference>
<dbReference type="InterPro" id="IPR017853">
    <property type="entry name" value="GH"/>
</dbReference>
<keyword evidence="6 10" id="KW-0573">Peptidoglycan synthesis</keyword>
<comment type="similarity">
    <text evidence="10">Belongs to the glycosyl hydrolase 3 family. NagZ subfamily.</text>
</comment>
<dbReference type="UniPathway" id="UPA00544"/>
<dbReference type="RefSeq" id="WP_150091200.1">
    <property type="nucleotide sequence ID" value="NZ_JBFUOH010000031.1"/>
</dbReference>
<evidence type="ECO:0000256" key="3">
    <source>
        <dbReference type="ARBA" id="ARBA00022618"/>
    </source>
</evidence>
<dbReference type="GO" id="GO:0071555">
    <property type="term" value="P:cell wall organization"/>
    <property type="evidence" value="ECO:0007669"/>
    <property type="project" value="UniProtKB-KW"/>
</dbReference>
<dbReference type="InterPro" id="IPR022956">
    <property type="entry name" value="Beta_hexosaminidase_bac"/>
</dbReference>
<evidence type="ECO:0000256" key="6">
    <source>
        <dbReference type="ARBA" id="ARBA00022984"/>
    </source>
</evidence>
<evidence type="ECO:0000256" key="1">
    <source>
        <dbReference type="ARBA" id="ARBA00001231"/>
    </source>
</evidence>
<keyword evidence="7 10" id="KW-0326">Glycosidase</keyword>
<keyword evidence="2 10" id="KW-0963">Cytoplasm</keyword>
<keyword evidence="8 10" id="KW-0131">Cell cycle</keyword>
<feature type="binding site" evidence="10">
    <location>
        <position position="76"/>
    </location>
    <ligand>
        <name>substrate</name>
    </ligand>
</feature>
<name>A0A5M8FMT2_9GAMM</name>
<dbReference type="GO" id="GO:0009254">
    <property type="term" value="P:peptidoglycan turnover"/>
    <property type="evidence" value="ECO:0007669"/>
    <property type="project" value="UniProtKB-UniRule"/>
</dbReference>
<dbReference type="InterPro" id="IPR001764">
    <property type="entry name" value="Glyco_hydro_3_N"/>
</dbReference>
<comment type="caution">
    <text evidence="12">The sequence shown here is derived from an EMBL/GenBank/DDBJ whole genome shotgun (WGS) entry which is preliminary data.</text>
</comment>
<comment type="subcellular location">
    <subcellularLocation>
        <location evidence="10">Cytoplasm</location>
    </subcellularLocation>
</comment>
<comment type="catalytic activity">
    <reaction evidence="1 10">
        <text>Hydrolysis of terminal non-reducing N-acetyl-D-hexosamine residues in N-acetyl-beta-D-hexosaminides.</text>
        <dbReference type="EC" id="3.2.1.52"/>
    </reaction>
</comment>
<evidence type="ECO:0000256" key="8">
    <source>
        <dbReference type="ARBA" id="ARBA00023306"/>
    </source>
</evidence>
<accession>A0A5M8FMT2</accession>
<feature type="active site" description="Proton donor/acceptor" evidence="10">
    <location>
        <position position="185"/>
    </location>
</feature>
<dbReference type="GO" id="GO:0008360">
    <property type="term" value="P:regulation of cell shape"/>
    <property type="evidence" value="ECO:0007669"/>
    <property type="project" value="UniProtKB-KW"/>
</dbReference>
<dbReference type="HAMAP" id="MF_00364">
    <property type="entry name" value="NagZ"/>
    <property type="match status" value="1"/>
</dbReference>
<keyword evidence="5 10" id="KW-0133">Cell shape</keyword>
<dbReference type="EMBL" id="VWXX01000005">
    <property type="protein sequence ID" value="KAA6186243.1"/>
    <property type="molecule type" value="Genomic_DNA"/>
</dbReference>
<dbReference type="EC" id="3.2.1.52" evidence="10"/>
<evidence type="ECO:0000256" key="7">
    <source>
        <dbReference type="ARBA" id="ARBA00023295"/>
    </source>
</evidence>
<dbReference type="Gene3D" id="3.20.20.300">
    <property type="entry name" value="Glycoside hydrolase, family 3, N-terminal domain"/>
    <property type="match status" value="1"/>
</dbReference>
<reference evidence="12 13" key="1">
    <citation type="submission" date="2019-09" db="EMBL/GenBank/DDBJ databases">
        <title>Whole-genome sequence of the purple sulfur bacterium Thiohalocapsa marina DSM 19078.</title>
        <authorList>
            <person name="Kyndt J.A."/>
            <person name="Meyer T.E."/>
        </authorList>
    </citation>
    <scope>NUCLEOTIDE SEQUENCE [LARGE SCALE GENOMIC DNA]</scope>
    <source>
        <strain evidence="12 13">DSM 19078</strain>
    </source>
</reference>